<evidence type="ECO:0000256" key="7">
    <source>
        <dbReference type="ARBA" id="ARBA00023136"/>
    </source>
</evidence>
<feature type="region of interest" description="Disordered" evidence="8">
    <location>
        <begin position="1"/>
        <end position="51"/>
    </location>
</feature>
<comment type="similarity">
    <text evidence="2">Belongs to the UPF0283 family.</text>
</comment>
<evidence type="ECO:0000256" key="9">
    <source>
        <dbReference type="SAM" id="Phobius"/>
    </source>
</evidence>
<keyword evidence="7 9" id="KW-0472">Membrane</keyword>
<evidence type="ECO:0000256" key="8">
    <source>
        <dbReference type="SAM" id="MobiDB-lite"/>
    </source>
</evidence>
<dbReference type="PANTHER" id="PTHR39342:SF1">
    <property type="entry name" value="UPF0283 MEMBRANE PROTEIN YCJF"/>
    <property type="match status" value="1"/>
</dbReference>
<feature type="transmembrane region" description="Helical" evidence="9">
    <location>
        <begin position="59"/>
        <end position="83"/>
    </location>
</feature>
<dbReference type="EMBL" id="WIND01000073">
    <property type="protein sequence ID" value="MSU92232.1"/>
    <property type="molecule type" value="Genomic_DNA"/>
</dbReference>
<keyword evidence="6 9" id="KW-1133">Transmembrane helix</keyword>
<reference evidence="10 11" key="1">
    <citation type="submission" date="2019-10" db="EMBL/GenBank/DDBJ databases">
        <title>Cognatihalovulum marinum gen. nov. sp. nov., a new member of the family Rhodobacteraceae isolated from deep seawater of the Northwest Indian Ocean.</title>
        <authorList>
            <person name="Ruan C."/>
            <person name="Wang J."/>
            <person name="Zheng X."/>
            <person name="Song L."/>
            <person name="Zhu Y."/>
            <person name="Huang Y."/>
            <person name="Lu Z."/>
            <person name="Du W."/>
            <person name="Huang L."/>
            <person name="Dai X."/>
        </authorList>
    </citation>
    <scope>NUCLEOTIDE SEQUENCE [LARGE SCALE GENOMIC DNA]</scope>
    <source>
        <strain evidence="10 11">2CG4</strain>
    </source>
</reference>
<name>A0A6L5Z8J3_9RHOB</name>
<accession>A0A6L5Z8J3</accession>
<proteinExistence type="inferred from homology"/>
<keyword evidence="5 9" id="KW-0812">Transmembrane</keyword>
<evidence type="ECO:0000256" key="1">
    <source>
        <dbReference type="ARBA" id="ARBA00004429"/>
    </source>
</evidence>
<feature type="compositionally biased region" description="Pro residues" evidence="8">
    <location>
        <begin position="32"/>
        <end position="45"/>
    </location>
</feature>
<evidence type="ECO:0000313" key="11">
    <source>
        <dbReference type="Proteomes" id="UP000474957"/>
    </source>
</evidence>
<protein>
    <submittedName>
        <fullName evidence="10">DUF697 domain-containing protein</fullName>
    </submittedName>
</protein>
<comment type="caution">
    <text evidence="10">The sequence shown here is derived from an EMBL/GenBank/DDBJ whole genome shotgun (WGS) entry which is preliminary data.</text>
</comment>
<feature type="compositionally biased region" description="Basic and acidic residues" evidence="8">
    <location>
        <begin position="1"/>
        <end position="14"/>
    </location>
</feature>
<dbReference type="Pfam" id="PF05128">
    <property type="entry name" value="DUF697"/>
    <property type="match status" value="1"/>
</dbReference>
<dbReference type="AlphaFoldDB" id="A0A6L5Z8J3"/>
<evidence type="ECO:0000256" key="2">
    <source>
        <dbReference type="ARBA" id="ARBA00008255"/>
    </source>
</evidence>
<organism evidence="10 11">
    <name type="scientific">Halovulum marinum</name>
    <dbReference type="NCBI Taxonomy" id="2662447"/>
    <lineage>
        <taxon>Bacteria</taxon>
        <taxon>Pseudomonadati</taxon>
        <taxon>Pseudomonadota</taxon>
        <taxon>Alphaproteobacteria</taxon>
        <taxon>Rhodobacterales</taxon>
        <taxon>Paracoccaceae</taxon>
        <taxon>Halovulum</taxon>
    </lineage>
</organism>
<dbReference type="RefSeq" id="WP_154449729.1">
    <property type="nucleotide sequence ID" value="NZ_WIND01000073.1"/>
</dbReference>
<keyword evidence="11" id="KW-1185">Reference proteome</keyword>
<evidence type="ECO:0000313" key="10">
    <source>
        <dbReference type="EMBL" id="MSU92232.1"/>
    </source>
</evidence>
<dbReference type="InterPro" id="IPR006507">
    <property type="entry name" value="UPF0283"/>
</dbReference>
<evidence type="ECO:0000256" key="3">
    <source>
        <dbReference type="ARBA" id="ARBA00022475"/>
    </source>
</evidence>
<dbReference type="GO" id="GO:0005886">
    <property type="term" value="C:plasma membrane"/>
    <property type="evidence" value="ECO:0007669"/>
    <property type="project" value="UniProtKB-SubCell"/>
</dbReference>
<feature type="transmembrane region" description="Helical" evidence="9">
    <location>
        <begin position="95"/>
        <end position="116"/>
    </location>
</feature>
<evidence type="ECO:0000256" key="4">
    <source>
        <dbReference type="ARBA" id="ARBA00022519"/>
    </source>
</evidence>
<evidence type="ECO:0000256" key="5">
    <source>
        <dbReference type="ARBA" id="ARBA00022692"/>
    </source>
</evidence>
<dbReference type="InterPro" id="IPR021147">
    <property type="entry name" value="DUF697"/>
</dbReference>
<keyword evidence="4" id="KW-0997">Cell inner membrane</keyword>
<sequence>MRPPDDRRRDHRPVLLEGDALDPHAPSVAEAPPVPEPDAPEPPPQGAAMRRATGLAARGAGFGTLVLGALGALVSLALGVAAWDFVMTLIDRNALLGNLALALVVVVLTGLLAICIRELAAILRLSRLGRVQARAADPLARSDRARAARVCDDMLALYAARATLRLPAKELAARQPEILDADALIDATETALMAPLDAAARAEVESAARQVAAATALVPLALADVIVALTANLRMIRRVAQVYGGRGGTLGSWRLMRAVAQHLVATGAVAVGDDMIGSIAGGGALSKLSRRFGEGVINGTLTARVGIAAIEVCRPMPFAALPRPRTTRLVQRALSGLFGG</sequence>
<dbReference type="NCBIfam" id="TIGR01620">
    <property type="entry name" value="hyp_HI0043"/>
    <property type="match status" value="1"/>
</dbReference>
<evidence type="ECO:0000256" key="6">
    <source>
        <dbReference type="ARBA" id="ARBA00022989"/>
    </source>
</evidence>
<gene>
    <name evidence="10" type="ORF">GE300_22135</name>
</gene>
<dbReference type="Proteomes" id="UP000474957">
    <property type="component" value="Unassembled WGS sequence"/>
</dbReference>
<keyword evidence="3" id="KW-1003">Cell membrane</keyword>
<comment type="subcellular location">
    <subcellularLocation>
        <location evidence="1">Cell inner membrane</location>
        <topology evidence="1">Multi-pass membrane protein</topology>
    </subcellularLocation>
</comment>
<dbReference type="PANTHER" id="PTHR39342">
    <property type="entry name" value="UPF0283 MEMBRANE PROTEIN YCJF"/>
    <property type="match status" value="1"/>
</dbReference>